<feature type="compositionally biased region" description="Low complexity" evidence="2">
    <location>
        <begin position="122"/>
        <end position="135"/>
    </location>
</feature>
<reference evidence="4 5" key="1">
    <citation type="submission" date="2014-09" db="EMBL/GenBank/DDBJ databases">
        <authorList>
            <person name="Regsiter A."/>
        </authorList>
    </citation>
    <scope>NUCLEOTIDE SEQUENCE [LARGE SCALE GENOMIC DNA]</scope>
</reference>
<keyword evidence="5" id="KW-1185">Reference proteome</keyword>
<evidence type="ECO:0000256" key="1">
    <source>
        <dbReference type="ARBA" id="ARBA00022729"/>
    </source>
</evidence>
<comment type="caution">
    <text evidence="4">The sequence shown here is derived from an EMBL/GenBank/DDBJ whole genome shotgun (WGS) entry which is preliminary data.</text>
</comment>
<keyword evidence="1" id="KW-0732">Signal</keyword>
<dbReference type="EMBL" id="CCXZ01000187">
    <property type="protein sequence ID" value="CEG18715.1"/>
    <property type="molecule type" value="Genomic_DNA"/>
</dbReference>
<dbReference type="AlphaFoldDB" id="A0A0U5GF25"/>
<protein>
    <recommendedName>
        <fullName evidence="3">Outer membrane protein beta-barrel domain-containing protein</fullName>
    </recommendedName>
</protein>
<feature type="domain" description="Outer membrane protein beta-barrel" evidence="3">
    <location>
        <begin position="133"/>
        <end position="284"/>
    </location>
</feature>
<dbReference type="Pfam" id="PF13505">
    <property type="entry name" value="OMP_b-brl"/>
    <property type="match status" value="1"/>
</dbReference>
<feature type="compositionally biased region" description="Gly residues" evidence="2">
    <location>
        <begin position="100"/>
        <end position="111"/>
    </location>
</feature>
<evidence type="ECO:0000256" key="2">
    <source>
        <dbReference type="SAM" id="MobiDB-lite"/>
    </source>
</evidence>
<accession>A0A0U5GF25</accession>
<gene>
    <name evidence="4" type="ORF">XAC3562_890033</name>
</gene>
<name>A0A0U5GF25_XANCI</name>
<evidence type="ECO:0000313" key="5">
    <source>
        <dbReference type="Proteomes" id="UP000052230"/>
    </source>
</evidence>
<dbReference type="Proteomes" id="UP000052230">
    <property type="component" value="Unassembled WGS sequence"/>
</dbReference>
<sequence>MRPQLRRFQTPSGCHLHAQGCGNDGGRLIGDAMKRTATLLLACTAFGVTAQASAQSLSRGWDSYRQQQKQQTVTQGATAPAAPSSRPAQADVGGAPAAVGGSGSGQPGASGGFSTVTERTSAEAAPVAPADVSAPPREEEQRLKSGLFLGVQSGKAKVFENGKQDMQGFNVGYRWRAGPVTLIGIEAATGKVDGSKDADGFVVIPNVDFGSLGGTARFNFGDAPVFALVRLGYWGGTAKGEDYNERVYGAYVGAGLGVDIGKHVSLSALYTNYVYADEYYDDYEDLTINRAEVLSFGAEIRF</sequence>
<proteinExistence type="predicted"/>
<feature type="region of interest" description="Disordered" evidence="2">
    <location>
        <begin position="62"/>
        <end position="141"/>
    </location>
</feature>
<evidence type="ECO:0000313" key="4">
    <source>
        <dbReference type="EMBL" id="CEG18715.1"/>
    </source>
</evidence>
<organism evidence="4 5">
    <name type="scientific">Xanthomonas citri pv. citri</name>
    <dbReference type="NCBI Taxonomy" id="611301"/>
    <lineage>
        <taxon>Bacteria</taxon>
        <taxon>Pseudomonadati</taxon>
        <taxon>Pseudomonadota</taxon>
        <taxon>Gammaproteobacteria</taxon>
        <taxon>Lysobacterales</taxon>
        <taxon>Lysobacteraceae</taxon>
        <taxon>Xanthomonas</taxon>
    </lineage>
</organism>
<dbReference type="InterPro" id="IPR011250">
    <property type="entry name" value="OMP/PagP_B-barrel"/>
</dbReference>
<feature type="compositionally biased region" description="Low complexity" evidence="2">
    <location>
        <begin position="66"/>
        <end position="99"/>
    </location>
</feature>
<dbReference type="InterPro" id="IPR027385">
    <property type="entry name" value="Beta-barrel_OMP"/>
</dbReference>
<evidence type="ECO:0000259" key="3">
    <source>
        <dbReference type="Pfam" id="PF13505"/>
    </source>
</evidence>
<dbReference type="SUPFAM" id="SSF56925">
    <property type="entry name" value="OMPA-like"/>
    <property type="match status" value="1"/>
</dbReference>